<dbReference type="GO" id="GO:0005829">
    <property type="term" value="C:cytosol"/>
    <property type="evidence" value="ECO:0007669"/>
    <property type="project" value="TreeGrafter"/>
</dbReference>
<evidence type="ECO:0000313" key="15">
    <source>
        <dbReference type="Proteomes" id="UP000320806"/>
    </source>
</evidence>
<keyword evidence="7 11" id="KW-0418">Kinase</keyword>
<dbReference type="Pfam" id="PF02223">
    <property type="entry name" value="Thymidylate_kin"/>
    <property type="match status" value="1"/>
</dbReference>
<dbReference type="GO" id="GO:0006233">
    <property type="term" value="P:dTDP biosynthetic process"/>
    <property type="evidence" value="ECO:0007669"/>
    <property type="project" value="InterPro"/>
</dbReference>
<evidence type="ECO:0000256" key="1">
    <source>
        <dbReference type="ARBA" id="ARBA00009776"/>
    </source>
</evidence>
<name>A0A542EGX0_9MICO</name>
<dbReference type="AlphaFoldDB" id="A0A542EGX0"/>
<proteinExistence type="inferred from homology"/>
<comment type="function">
    <text evidence="10 11">Phosphorylation of dTMP to form dTDP in both de novo and salvage pathways of dTTP synthesis.</text>
</comment>
<comment type="catalytic activity">
    <reaction evidence="9 11">
        <text>dTMP + ATP = dTDP + ADP</text>
        <dbReference type="Rhea" id="RHEA:13517"/>
        <dbReference type="ChEBI" id="CHEBI:30616"/>
        <dbReference type="ChEBI" id="CHEBI:58369"/>
        <dbReference type="ChEBI" id="CHEBI:63528"/>
        <dbReference type="ChEBI" id="CHEBI:456216"/>
        <dbReference type="EC" id="2.7.4.9"/>
    </reaction>
</comment>
<keyword evidence="5 11" id="KW-0545">Nucleotide biosynthesis</keyword>
<dbReference type="CDD" id="cd01672">
    <property type="entry name" value="TMPK"/>
    <property type="match status" value="1"/>
</dbReference>
<dbReference type="EC" id="2.7.4.9" evidence="2 11"/>
<dbReference type="HAMAP" id="MF_00165">
    <property type="entry name" value="Thymidylate_kinase"/>
    <property type="match status" value="1"/>
</dbReference>
<gene>
    <name evidence="11" type="primary">tmk</name>
    <name evidence="14" type="ORF">FB459_2059</name>
</gene>
<dbReference type="Gene3D" id="3.40.50.300">
    <property type="entry name" value="P-loop containing nucleotide triphosphate hydrolases"/>
    <property type="match status" value="1"/>
</dbReference>
<keyword evidence="15" id="KW-1185">Reference proteome</keyword>
<dbReference type="FunFam" id="3.40.50.300:FF:000225">
    <property type="entry name" value="Thymidylate kinase"/>
    <property type="match status" value="1"/>
</dbReference>
<dbReference type="InterPro" id="IPR018094">
    <property type="entry name" value="Thymidylate_kinase"/>
</dbReference>
<evidence type="ECO:0000256" key="9">
    <source>
        <dbReference type="ARBA" id="ARBA00048743"/>
    </source>
</evidence>
<evidence type="ECO:0000313" key="14">
    <source>
        <dbReference type="EMBL" id="TQJ14591.1"/>
    </source>
</evidence>
<dbReference type="SUPFAM" id="SSF52540">
    <property type="entry name" value="P-loop containing nucleoside triphosphate hydrolases"/>
    <property type="match status" value="1"/>
</dbReference>
<evidence type="ECO:0000256" key="3">
    <source>
        <dbReference type="ARBA" id="ARBA00017144"/>
    </source>
</evidence>
<dbReference type="PANTHER" id="PTHR10344:SF4">
    <property type="entry name" value="UMP-CMP KINASE 2, MITOCHONDRIAL"/>
    <property type="match status" value="1"/>
</dbReference>
<evidence type="ECO:0000256" key="4">
    <source>
        <dbReference type="ARBA" id="ARBA00022679"/>
    </source>
</evidence>
<dbReference type="PROSITE" id="PS01331">
    <property type="entry name" value="THYMIDYLATE_KINASE"/>
    <property type="match status" value="1"/>
</dbReference>
<feature type="compositionally biased region" description="Basic and acidic residues" evidence="12">
    <location>
        <begin position="206"/>
        <end position="219"/>
    </location>
</feature>
<evidence type="ECO:0000256" key="11">
    <source>
        <dbReference type="HAMAP-Rule" id="MF_00165"/>
    </source>
</evidence>
<keyword evidence="6 11" id="KW-0547">Nucleotide-binding</keyword>
<evidence type="ECO:0000256" key="10">
    <source>
        <dbReference type="ARBA" id="ARBA00057735"/>
    </source>
</evidence>
<feature type="binding site" evidence="11">
    <location>
        <begin position="10"/>
        <end position="17"/>
    </location>
    <ligand>
        <name>ATP</name>
        <dbReference type="ChEBI" id="CHEBI:30616"/>
    </ligand>
</feature>
<feature type="region of interest" description="Disordered" evidence="12">
    <location>
        <begin position="206"/>
        <end position="231"/>
    </location>
</feature>
<dbReference type="InterPro" id="IPR018095">
    <property type="entry name" value="Thymidylate_kin_CS"/>
</dbReference>
<sequence length="231" mass="25180">MNGLFIVFEGGDGCGKTTQVERAARWLSQFDGEVMLTREPGGTQLGSQIRELLLHGGHVDPRAEALLFAADRAHHVATDIRPALECGAIVVCDRYIDSSVAYQSGGRGLAEYDIEDLSAWASGDLLPDLTIVLDLDVAVADARRSARSSADRIEAEGAQWRQSIRETFLRRAARTPDRYRVVDADGAPDEVAQRVRSVRATTALNKTRELSTEELRQEQRPAAPAHSGASL</sequence>
<keyword evidence="8 11" id="KW-0067">ATP-binding</keyword>
<dbReference type="NCBIfam" id="TIGR00041">
    <property type="entry name" value="DTMP_kinase"/>
    <property type="match status" value="1"/>
</dbReference>
<dbReference type="InterPro" id="IPR027417">
    <property type="entry name" value="P-loop_NTPase"/>
</dbReference>
<dbReference type="GO" id="GO:0004798">
    <property type="term" value="F:dTMP kinase activity"/>
    <property type="evidence" value="ECO:0007669"/>
    <property type="project" value="UniProtKB-UniRule"/>
</dbReference>
<accession>A0A542EGX0</accession>
<evidence type="ECO:0000256" key="12">
    <source>
        <dbReference type="SAM" id="MobiDB-lite"/>
    </source>
</evidence>
<organism evidence="14 15">
    <name type="scientific">Yimella lutea</name>
    <dbReference type="NCBI Taxonomy" id="587872"/>
    <lineage>
        <taxon>Bacteria</taxon>
        <taxon>Bacillati</taxon>
        <taxon>Actinomycetota</taxon>
        <taxon>Actinomycetes</taxon>
        <taxon>Micrococcales</taxon>
        <taxon>Dermacoccaceae</taxon>
        <taxon>Yimella</taxon>
    </lineage>
</organism>
<dbReference type="GO" id="GO:0006235">
    <property type="term" value="P:dTTP biosynthetic process"/>
    <property type="evidence" value="ECO:0007669"/>
    <property type="project" value="UniProtKB-UniRule"/>
</dbReference>
<comment type="similarity">
    <text evidence="1 11">Belongs to the thymidylate kinase family.</text>
</comment>
<dbReference type="Proteomes" id="UP000320806">
    <property type="component" value="Unassembled WGS sequence"/>
</dbReference>
<evidence type="ECO:0000256" key="2">
    <source>
        <dbReference type="ARBA" id="ARBA00012980"/>
    </source>
</evidence>
<feature type="domain" description="Thymidylate kinase-like" evidence="13">
    <location>
        <begin position="8"/>
        <end position="194"/>
    </location>
</feature>
<dbReference type="RefSeq" id="WP_246092404.1">
    <property type="nucleotide sequence ID" value="NZ_BAABCI010000003.1"/>
</dbReference>
<dbReference type="PANTHER" id="PTHR10344">
    <property type="entry name" value="THYMIDYLATE KINASE"/>
    <property type="match status" value="1"/>
</dbReference>
<keyword evidence="4 11" id="KW-0808">Transferase</keyword>
<dbReference type="InterPro" id="IPR039430">
    <property type="entry name" value="Thymidylate_kin-like_dom"/>
</dbReference>
<evidence type="ECO:0000256" key="8">
    <source>
        <dbReference type="ARBA" id="ARBA00022840"/>
    </source>
</evidence>
<evidence type="ECO:0000256" key="6">
    <source>
        <dbReference type="ARBA" id="ARBA00022741"/>
    </source>
</evidence>
<comment type="caution">
    <text evidence="14">The sequence shown here is derived from an EMBL/GenBank/DDBJ whole genome shotgun (WGS) entry which is preliminary data.</text>
</comment>
<dbReference type="GO" id="GO:0006227">
    <property type="term" value="P:dUDP biosynthetic process"/>
    <property type="evidence" value="ECO:0007669"/>
    <property type="project" value="TreeGrafter"/>
</dbReference>
<dbReference type="GO" id="GO:0005524">
    <property type="term" value="F:ATP binding"/>
    <property type="evidence" value="ECO:0007669"/>
    <property type="project" value="UniProtKB-UniRule"/>
</dbReference>
<reference evidence="14 15" key="1">
    <citation type="submission" date="2019-06" db="EMBL/GenBank/DDBJ databases">
        <title>Sequencing the genomes of 1000 actinobacteria strains.</title>
        <authorList>
            <person name="Klenk H.-P."/>
        </authorList>
    </citation>
    <scope>NUCLEOTIDE SEQUENCE [LARGE SCALE GENOMIC DNA]</scope>
    <source>
        <strain evidence="14 15">DSM 19828</strain>
    </source>
</reference>
<evidence type="ECO:0000256" key="7">
    <source>
        <dbReference type="ARBA" id="ARBA00022777"/>
    </source>
</evidence>
<evidence type="ECO:0000259" key="13">
    <source>
        <dbReference type="Pfam" id="PF02223"/>
    </source>
</evidence>
<evidence type="ECO:0000256" key="5">
    <source>
        <dbReference type="ARBA" id="ARBA00022727"/>
    </source>
</evidence>
<dbReference type="EMBL" id="VFMO01000001">
    <property type="protein sequence ID" value="TQJ14591.1"/>
    <property type="molecule type" value="Genomic_DNA"/>
</dbReference>
<protein>
    <recommendedName>
        <fullName evidence="3 11">Thymidylate kinase</fullName>
        <ecNumber evidence="2 11">2.7.4.9</ecNumber>
    </recommendedName>
    <alternativeName>
        <fullName evidence="11">dTMP kinase</fullName>
    </alternativeName>
</protein>